<keyword evidence="2" id="KW-1185">Reference proteome</keyword>
<accession>A0A391NV85</accession>
<name>A0A391NV85_9EUKA</name>
<dbReference type="OrthoDB" id="412647at2759"/>
<dbReference type="AlphaFoldDB" id="A0A391NV85"/>
<organism evidence="1 2">
    <name type="scientific">Kipferlia bialata</name>
    <dbReference type="NCBI Taxonomy" id="797122"/>
    <lineage>
        <taxon>Eukaryota</taxon>
        <taxon>Metamonada</taxon>
        <taxon>Carpediemonas-like organisms</taxon>
        <taxon>Kipferlia</taxon>
    </lineage>
</organism>
<gene>
    <name evidence="1" type="ORF">KIPB_014395</name>
</gene>
<dbReference type="Proteomes" id="UP000265618">
    <property type="component" value="Unassembled WGS sequence"/>
</dbReference>
<evidence type="ECO:0008006" key="3">
    <source>
        <dbReference type="Google" id="ProtNLM"/>
    </source>
</evidence>
<protein>
    <recommendedName>
        <fullName evidence="3">THIF-type NAD/FAD binding fold domain-containing protein</fullName>
    </recommendedName>
</protein>
<dbReference type="InterPro" id="IPR035985">
    <property type="entry name" value="Ubiquitin-activating_enz"/>
</dbReference>
<evidence type="ECO:0000313" key="2">
    <source>
        <dbReference type="Proteomes" id="UP000265618"/>
    </source>
</evidence>
<dbReference type="GO" id="GO:0008641">
    <property type="term" value="F:ubiquitin-like modifier activating enzyme activity"/>
    <property type="evidence" value="ECO:0007669"/>
    <property type="project" value="InterPro"/>
</dbReference>
<dbReference type="Gene3D" id="3.40.50.720">
    <property type="entry name" value="NAD(P)-binding Rossmann-like Domain"/>
    <property type="match status" value="1"/>
</dbReference>
<evidence type="ECO:0000313" key="1">
    <source>
        <dbReference type="EMBL" id="GCA64480.1"/>
    </source>
</evidence>
<dbReference type="EMBL" id="BDIP01007366">
    <property type="protein sequence ID" value="GCA64480.1"/>
    <property type="molecule type" value="Genomic_DNA"/>
</dbReference>
<reference evidence="1 2" key="1">
    <citation type="journal article" date="2018" name="PLoS ONE">
        <title>The draft genome of Kipferlia bialata reveals reductive genome evolution in fornicate parasites.</title>
        <authorList>
            <person name="Tanifuji G."/>
            <person name="Takabayashi S."/>
            <person name="Kume K."/>
            <person name="Takagi M."/>
            <person name="Nakayama T."/>
            <person name="Kamikawa R."/>
            <person name="Inagaki Y."/>
            <person name="Hashimoto T."/>
        </authorList>
    </citation>
    <scope>NUCLEOTIDE SEQUENCE [LARGE SCALE GENOMIC DNA]</scope>
    <source>
        <strain evidence="1">NY0173</strain>
    </source>
</reference>
<proteinExistence type="predicted"/>
<sequence>MPCHHPLLYPLSVTDLEHQMATPKDAPATEIDEDLYSRQLYVIGKEAMLKMANSACLLIGCGGLGVETGTGVCGVGIGDVMDSEWRGEGERDWLSCIDIVCIQQCV</sequence>
<dbReference type="SUPFAM" id="SSF69572">
    <property type="entry name" value="Activating enzymes of the ubiquitin-like proteins"/>
    <property type="match status" value="1"/>
</dbReference>
<comment type="caution">
    <text evidence="1">The sequence shown here is derived from an EMBL/GenBank/DDBJ whole genome shotgun (WGS) entry which is preliminary data.</text>
</comment>